<name>A0AAV5TWN2_9BILA</name>
<sequence>QSKLGALQTTKMALKFHEFEKLTKPFVCAQVENGTLLYFDNLKPFELFTMIDGTRHNADLSPLEGESDCSFKGVIGNHAYFRSIRGQIIKFFRATVENEQIDFEKINEMTRSEISLFKHQPFYFVELSREWAVYHYYENHTEEGEKFVNHLSKYDQYYHSGILYLFREHSNAFVEKVNEKVVIVEGPLIDPDVISFYTPPHSDSIYIANSDQNVLLVLNTINLYVSQISYEPPADSTNHSFVGIHNDILTMAFDGVWG</sequence>
<proteinExistence type="predicted"/>
<gene>
    <name evidence="1" type="ORF">PENTCL1PPCAC_20808</name>
</gene>
<dbReference type="AlphaFoldDB" id="A0AAV5TWN2"/>
<feature type="non-terminal residue" evidence="1">
    <location>
        <position position="258"/>
    </location>
</feature>
<feature type="non-terminal residue" evidence="1">
    <location>
        <position position="1"/>
    </location>
</feature>
<dbReference type="Proteomes" id="UP001432027">
    <property type="component" value="Unassembled WGS sequence"/>
</dbReference>
<comment type="caution">
    <text evidence="1">The sequence shown here is derived from an EMBL/GenBank/DDBJ whole genome shotgun (WGS) entry which is preliminary data.</text>
</comment>
<organism evidence="1 2">
    <name type="scientific">Pristionchus entomophagus</name>
    <dbReference type="NCBI Taxonomy" id="358040"/>
    <lineage>
        <taxon>Eukaryota</taxon>
        <taxon>Metazoa</taxon>
        <taxon>Ecdysozoa</taxon>
        <taxon>Nematoda</taxon>
        <taxon>Chromadorea</taxon>
        <taxon>Rhabditida</taxon>
        <taxon>Rhabditina</taxon>
        <taxon>Diplogasteromorpha</taxon>
        <taxon>Diplogasteroidea</taxon>
        <taxon>Neodiplogasteridae</taxon>
        <taxon>Pristionchus</taxon>
    </lineage>
</organism>
<reference evidence="1" key="1">
    <citation type="submission" date="2023-10" db="EMBL/GenBank/DDBJ databases">
        <title>Genome assembly of Pristionchus species.</title>
        <authorList>
            <person name="Yoshida K."/>
            <person name="Sommer R.J."/>
        </authorList>
    </citation>
    <scope>NUCLEOTIDE SEQUENCE</scope>
    <source>
        <strain evidence="1">RS0144</strain>
    </source>
</reference>
<evidence type="ECO:0000313" key="2">
    <source>
        <dbReference type="Proteomes" id="UP001432027"/>
    </source>
</evidence>
<keyword evidence="2" id="KW-1185">Reference proteome</keyword>
<accession>A0AAV5TWN2</accession>
<evidence type="ECO:0000313" key="1">
    <source>
        <dbReference type="EMBL" id="GMS98633.1"/>
    </source>
</evidence>
<protein>
    <submittedName>
        <fullName evidence="1">Uncharacterized protein</fullName>
    </submittedName>
</protein>
<dbReference type="EMBL" id="BTSX01000005">
    <property type="protein sequence ID" value="GMS98633.1"/>
    <property type="molecule type" value="Genomic_DNA"/>
</dbReference>